<accession>A0ABT8AE92</accession>
<dbReference type="Gene3D" id="3.40.190.150">
    <property type="entry name" value="Bordetella uptake gene, domain 1"/>
    <property type="match status" value="1"/>
</dbReference>
<name>A0ABT8AE92_9PROT</name>
<gene>
    <name evidence="2" type="ORF">QWZ14_26245</name>
</gene>
<evidence type="ECO:0000256" key="1">
    <source>
        <dbReference type="ARBA" id="ARBA00006987"/>
    </source>
</evidence>
<comment type="caution">
    <text evidence="2">The sequence shown here is derived from an EMBL/GenBank/DDBJ whole genome shotgun (WGS) entry which is preliminary data.</text>
</comment>
<comment type="similarity">
    <text evidence="1">Belongs to the UPF0065 (bug) family.</text>
</comment>
<sequence>MDDQFGRRAALALGAGLLARPAAAQWVPPRQVRLVVPFSPGGGADTTARLFAPTFGAVLGQPAVVENRAGAGGTIGAAEVARAAPDGTTLLVDAANQAVAPFIFRNLGFDYERGFTPISRVTLYPLIAVVRPDSPFRSLAQLLDRARAAPGQVTYSSSGNAVSNHIAAALLASRAKVELSHVPYRGGGPALAAVLAGDVDFGFATVASAAALAQDGRVRALAASSAQRIPGLPEVPTVAEQGFPGYDQNEWNGVYGPAGLPPAIVERVQAACRAALAEPLVVQRLAALGAIGLGSGPAEFADFLRRERASMATLVREAGISAD</sequence>
<dbReference type="Gene3D" id="3.40.190.10">
    <property type="entry name" value="Periplasmic binding protein-like II"/>
    <property type="match status" value="1"/>
</dbReference>
<dbReference type="Pfam" id="PF03401">
    <property type="entry name" value="TctC"/>
    <property type="match status" value="1"/>
</dbReference>
<evidence type="ECO:0000313" key="3">
    <source>
        <dbReference type="Proteomes" id="UP001529369"/>
    </source>
</evidence>
<protein>
    <submittedName>
        <fullName evidence="2">Tripartite tricarboxylate transporter substrate-binding protein</fullName>
    </submittedName>
</protein>
<keyword evidence="3" id="KW-1185">Reference proteome</keyword>
<dbReference type="PANTHER" id="PTHR42928:SF5">
    <property type="entry name" value="BLR1237 PROTEIN"/>
    <property type="match status" value="1"/>
</dbReference>
<dbReference type="Proteomes" id="UP001529369">
    <property type="component" value="Unassembled WGS sequence"/>
</dbReference>
<dbReference type="SUPFAM" id="SSF53850">
    <property type="entry name" value="Periplasmic binding protein-like II"/>
    <property type="match status" value="1"/>
</dbReference>
<dbReference type="RefSeq" id="WP_290319977.1">
    <property type="nucleotide sequence ID" value="NZ_JAUFPN010000198.1"/>
</dbReference>
<proteinExistence type="inferred from homology"/>
<dbReference type="InterPro" id="IPR005064">
    <property type="entry name" value="BUG"/>
</dbReference>
<evidence type="ECO:0000313" key="2">
    <source>
        <dbReference type="EMBL" id="MDN3567896.1"/>
    </source>
</evidence>
<dbReference type="PIRSF" id="PIRSF017082">
    <property type="entry name" value="YflP"/>
    <property type="match status" value="1"/>
</dbReference>
<dbReference type="PANTHER" id="PTHR42928">
    <property type="entry name" value="TRICARBOXYLATE-BINDING PROTEIN"/>
    <property type="match status" value="1"/>
</dbReference>
<dbReference type="InterPro" id="IPR042100">
    <property type="entry name" value="Bug_dom1"/>
</dbReference>
<reference evidence="3" key="1">
    <citation type="journal article" date="2019" name="Int. J. Syst. Evol. Microbiol.">
        <title>The Global Catalogue of Microorganisms (GCM) 10K type strain sequencing project: providing services to taxonomists for standard genome sequencing and annotation.</title>
        <authorList>
            <consortium name="The Broad Institute Genomics Platform"/>
            <consortium name="The Broad Institute Genome Sequencing Center for Infectious Disease"/>
            <person name="Wu L."/>
            <person name="Ma J."/>
        </authorList>
    </citation>
    <scope>NUCLEOTIDE SEQUENCE [LARGE SCALE GENOMIC DNA]</scope>
    <source>
        <strain evidence="3">CECT 7131</strain>
    </source>
</reference>
<organism evidence="2 3">
    <name type="scientific">Paeniroseomonas aquatica</name>
    <dbReference type="NCBI Taxonomy" id="373043"/>
    <lineage>
        <taxon>Bacteria</taxon>
        <taxon>Pseudomonadati</taxon>
        <taxon>Pseudomonadota</taxon>
        <taxon>Alphaproteobacteria</taxon>
        <taxon>Acetobacterales</taxon>
        <taxon>Acetobacteraceae</taxon>
        <taxon>Paeniroseomonas</taxon>
    </lineage>
</organism>
<dbReference type="EMBL" id="JAUFPN010000198">
    <property type="protein sequence ID" value="MDN3567896.1"/>
    <property type="molecule type" value="Genomic_DNA"/>
</dbReference>